<keyword evidence="5 9" id="KW-0229">DNA integration</keyword>
<dbReference type="Proteomes" id="UP000186156">
    <property type="component" value="Unassembled WGS sequence"/>
</dbReference>
<evidence type="ECO:0000256" key="2">
    <source>
        <dbReference type="ARBA" id="ARBA00022490"/>
    </source>
</evidence>
<evidence type="ECO:0000256" key="4">
    <source>
        <dbReference type="ARBA" id="ARBA00022829"/>
    </source>
</evidence>
<accession>A0A1N7MXG0</accession>
<dbReference type="PANTHER" id="PTHR30349">
    <property type="entry name" value="PHAGE INTEGRASE-RELATED"/>
    <property type="match status" value="1"/>
</dbReference>
<keyword evidence="8 9" id="KW-0131">Cell cycle</keyword>
<dbReference type="OrthoDB" id="9801717at2"/>
<dbReference type="InterPro" id="IPR004107">
    <property type="entry name" value="Integrase_SAM-like_N"/>
</dbReference>
<dbReference type="Pfam" id="PF00589">
    <property type="entry name" value="Phage_integrase"/>
    <property type="match status" value="1"/>
</dbReference>
<dbReference type="EMBL" id="FTOO01000006">
    <property type="protein sequence ID" value="SIS90796.1"/>
    <property type="molecule type" value="Genomic_DNA"/>
</dbReference>
<dbReference type="STRING" id="252246.SAMN05421799_106198"/>
<dbReference type="GO" id="GO:0051301">
    <property type="term" value="P:cell division"/>
    <property type="evidence" value="ECO:0007669"/>
    <property type="project" value="UniProtKB-KW"/>
</dbReference>
<dbReference type="GO" id="GO:0005737">
    <property type="term" value="C:cytoplasm"/>
    <property type="evidence" value="ECO:0007669"/>
    <property type="project" value="UniProtKB-SubCell"/>
</dbReference>
<evidence type="ECO:0000313" key="12">
    <source>
        <dbReference type="EMBL" id="SIS90796.1"/>
    </source>
</evidence>
<dbReference type="GO" id="GO:0007059">
    <property type="term" value="P:chromosome segregation"/>
    <property type="evidence" value="ECO:0007669"/>
    <property type="project" value="UniProtKB-UniRule"/>
</dbReference>
<organism evidence="12 13">
    <name type="scientific">Alicyclobacillus vulcanalis</name>
    <dbReference type="NCBI Taxonomy" id="252246"/>
    <lineage>
        <taxon>Bacteria</taxon>
        <taxon>Bacillati</taxon>
        <taxon>Bacillota</taxon>
        <taxon>Bacilli</taxon>
        <taxon>Bacillales</taxon>
        <taxon>Alicyclobacillaceae</taxon>
        <taxon>Alicyclobacillus</taxon>
    </lineage>
</organism>
<dbReference type="SUPFAM" id="SSF56349">
    <property type="entry name" value="DNA breaking-rejoining enzymes"/>
    <property type="match status" value="1"/>
</dbReference>
<name>A0A1N7MXG0_9BACL</name>
<dbReference type="GO" id="GO:0003677">
    <property type="term" value="F:DNA binding"/>
    <property type="evidence" value="ECO:0007669"/>
    <property type="project" value="UniProtKB-UniRule"/>
</dbReference>
<protein>
    <recommendedName>
        <fullName evidence="9">Tyrosine recombinase XerC</fullName>
    </recommendedName>
</protein>
<evidence type="ECO:0000256" key="8">
    <source>
        <dbReference type="ARBA" id="ARBA00023306"/>
    </source>
</evidence>
<keyword evidence="13" id="KW-1185">Reference proteome</keyword>
<proteinExistence type="inferred from homology"/>
<feature type="active site" evidence="9">
    <location>
        <position position="242"/>
    </location>
</feature>
<evidence type="ECO:0000256" key="1">
    <source>
        <dbReference type="ARBA" id="ARBA00004496"/>
    </source>
</evidence>
<evidence type="ECO:0000256" key="9">
    <source>
        <dbReference type="HAMAP-Rule" id="MF_01808"/>
    </source>
</evidence>
<keyword evidence="7 9" id="KW-0233">DNA recombination</keyword>
<evidence type="ECO:0000256" key="6">
    <source>
        <dbReference type="ARBA" id="ARBA00023125"/>
    </source>
</evidence>
<sequence>MNQSVTEAVQAFLQDAELRFSQRTVRSYRQDLLAFCEWLRDRGIERLDAVTTREIRAHAGERLARGVAKSSVARRLSCLRTFLRFCAEQGWIQEGMRAHILLPKRDRRLPRYLHEEEVSVLLDGIAGDDFAALRDRALLEFLYATGVRVSECVQLDLTDLDLMTGFARVLGKGGRERYVIMGRRAVEALQRYLPERNRVAHTQAVFVNRRGGRLTDRSVRRVLERRIQEVPGLRSIHVHGLRHSFATHMLNGGADLRSVQELMGHASLSSTQIYTHTSRERLAQAYYAAHPRARRGTEGQESNKHGL</sequence>
<feature type="domain" description="Core-binding (CB)" evidence="11">
    <location>
        <begin position="3"/>
        <end position="87"/>
    </location>
</feature>
<dbReference type="InterPro" id="IPR050090">
    <property type="entry name" value="Tyrosine_recombinase_XerCD"/>
</dbReference>
<dbReference type="Gene3D" id="1.10.443.10">
    <property type="entry name" value="Intergrase catalytic core"/>
    <property type="match status" value="1"/>
</dbReference>
<dbReference type="Pfam" id="PF02899">
    <property type="entry name" value="Phage_int_SAM_1"/>
    <property type="match status" value="1"/>
</dbReference>
<keyword evidence="2 9" id="KW-0963">Cytoplasm</keyword>
<feature type="active site" evidence="9">
    <location>
        <position position="239"/>
    </location>
</feature>
<keyword evidence="4 9" id="KW-0159">Chromosome partition</keyword>
<gene>
    <name evidence="9" type="primary">xerC</name>
    <name evidence="12" type="ORF">SAMN05421799_106198</name>
</gene>
<dbReference type="InterPro" id="IPR002104">
    <property type="entry name" value="Integrase_catalytic"/>
</dbReference>
<dbReference type="NCBIfam" id="NF001399">
    <property type="entry name" value="PRK00283.1"/>
    <property type="match status" value="1"/>
</dbReference>
<dbReference type="InterPro" id="IPR023009">
    <property type="entry name" value="Tyrosine_recombinase_XerC/XerD"/>
</dbReference>
<dbReference type="GO" id="GO:0006313">
    <property type="term" value="P:DNA transposition"/>
    <property type="evidence" value="ECO:0007669"/>
    <property type="project" value="UniProtKB-UniRule"/>
</dbReference>
<dbReference type="InterPro" id="IPR013762">
    <property type="entry name" value="Integrase-like_cat_sf"/>
</dbReference>
<evidence type="ECO:0000256" key="5">
    <source>
        <dbReference type="ARBA" id="ARBA00022908"/>
    </source>
</evidence>
<dbReference type="InterPro" id="IPR044068">
    <property type="entry name" value="CB"/>
</dbReference>
<feature type="active site" description="O-(3'-phospho-DNA)-tyrosine intermediate" evidence="9">
    <location>
        <position position="274"/>
    </location>
</feature>
<feature type="domain" description="Tyr recombinase" evidence="10">
    <location>
        <begin position="108"/>
        <end position="287"/>
    </location>
</feature>
<dbReference type="GO" id="GO:0009037">
    <property type="term" value="F:tyrosine-based site-specific recombinase activity"/>
    <property type="evidence" value="ECO:0007669"/>
    <property type="project" value="UniProtKB-UniRule"/>
</dbReference>
<dbReference type="PROSITE" id="PS51898">
    <property type="entry name" value="TYR_RECOMBINASE"/>
    <property type="match status" value="1"/>
</dbReference>
<evidence type="ECO:0000313" key="13">
    <source>
        <dbReference type="Proteomes" id="UP000186156"/>
    </source>
</evidence>
<dbReference type="CDD" id="cd00798">
    <property type="entry name" value="INT_XerDC_C"/>
    <property type="match status" value="1"/>
</dbReference>
<keyword evidence="6 9" id="KW-0238">DNA-binding</keyword>
<evidence type="ECO:0000256" key="7">
    <source>
        <dbReference type="ARBA" id="ARBA00023172"/>
    </source>
</evidence>
<dbReference type="AlphaFoldDB" id="A0A1N7MXG0"/>
<dbReference type="HAMAP" id="MF_01808">
    <property type="entry name" value="Recomb_XerC_XerD"/>
    <property type="match status" value="1"/>
</dbReference>
<evidence type="ECO:0000259" key="10">
    <source>
        <dbReference type="PROSITE" id="PS51898"/>
    </source>
</evidence>
<comment type="function">
    <text evidence="9">Site-specific tyrosine recombinase, which acts by catalyzing the cutting and rejoining of the recombining DNA molecules. The XerC-XerD complex is essential to convert dimers of the bacterial chromosome into monomers to permit their segregation at cell division. It also contributes to the segregational stability of plasmids.</text>
</comment>
<feature type="active site" evidence="9">
    <location>
        <position position="265"/>
    </location>
</feature>
<evidence type="ECO:0000259" key="11">
    <source>
        <dbReference type="PROSITE" id="PS51900"/>
    </source>
</evidence>
<dbReference type="PROSITE" id="PS51900">
    <property type="entry name" value="CB"/>
    <property type="match status" value="1"/>
</dbReference>
<dbReference type="PANTHER" id="PTHR30349:SF77">
    <property type="entry name" value="TYROSINE RECOMBINASE XERC"/>
    <property type="match status" value="1"/>
</dbReference>
<comment type="similarity">
    <text evidence="9">Belongs to the 'phage' integrase family. XerC subfamily.</text>
</comment>
<dbReference type="InterPro" id="IPR011010">
    <property type="entry name" value="DNA_brk_join_enz"/>
</dbReference>
<keyword evidence="3 9" id="KW-0132">Cell division</keyword>
<dbReference type="InterPro" id="IPR010998">
    <property type="entry name" value="Integrase_recombinase_N"/>
</dbReference>
<dbReference type="Gene3D" id="1.10.150.130">
    <property type="match status" value="1"/>
</dbReference>
<reference evidence="13" key="1">
    <citation type="submission" date="2017-01" db="EMBL/GenBank/DDBJ databases">
        <authorList>
            <person name="Varghese N."/>
            <person name="Submissions S."/>
        </authorList>
    </citation>
    <scope>NUCLEOTIDE SEQUENCE [LARGE SCALE GENOMIC DNA]</scope>
    <source>
        <strain evidence="13">DSM 16176</strain>
    </source>
</reference>
<feature type="active site" evidence="9">
    <location>
        <position position="172"/>
    </location>
</feature>
<dbReference type="RefSeq" id="WP_076347193.1">
    <property type="nucleotide sequence ID" value="NZ_FTOO01000006.1"/>
</dbReference>
<evidence type="ECO:0000256" key="3">
    <source>
        <dbReference type="ARBA" id="ARBA00022618"/>
    </source>
</evidence>
<comment type="subcellular location">
    <subcellularLocation>
        <location evidence="1 9">Cytoplasm</location>
    </subcellularLocation>
</comment>
<comment type="subunit">
    <text evidence="9">Forms a cyclic heterotetrameric complex composed of two molecules of XerC and two molecules of XerD.</text>
</comment>
<feature type="active site" evidence="9">
    <location>
        <position position="148"/>
    </location>
</feature>